<dbReference type="EMBL" id="JAVYJV010000006">
    <property type="protein sequence ID" value="KAK4369490.1"/>
    <property type="molecule type" value="Genomic_DNA"/>
</dbReference>
<accession>A0AAE1VRD9</accession>
<dbReference type="AlphaFoldDB" id="A0AAE1VRD9"/>
<evidence type="ECO:0000313" key="1">
    <source>
        <dbReference type="EMBL" id="KAK4369490.1"/>
    </source>
</evidence>
<organism evidence="1 2">
    <name type="scientific">Anisodus tanguticus</name>
    <dbReference type="NCBI Taxonomy" id="243964"/>
    <lineage>
        <taxon>Eukaryota</taxon>
        <taxon>Viridiplantae</taxon>
        <taxon>Streptophyta</taxon>
        <taxon>Embryophyta</taxon>
        <taxon>Tracheophyta</taxon>
        <taxon>Spermatophyta</taxon>
        <taxon>Magnoliopsida</taxon>
        <taxon>eudicotyledons</taxon>
        <taxon>Gunneridae</taxon>
        <taxon>Pentapetalae</taxon>
        <taxon>asterids</taxon>
        <taxon>lamiids</taxon>
        <taxon>Solanales</taxon>
        <taxon>Solanaceae</taxon>
        <taxon>Solanoideae</taxon>
        <taxon>Hyoscyameae</taxon>
        <taxon>Anisodus</taxon>
    </lineage>
</organism>
<evidence type="ECO:0000313" key="2">
    <source>
        <dbReference type="Proteomes" id="UP001291623"/>
    </source>
</evidence>
<keyword evidence="2" id="KW-1185">Reference proteome</keyword>
<comment type="caution">
    <text evidence="1">The sequence shown here is derived from an EMBL/GenBank/DDBJ whole genome shotgun (WGS) entry which is preliminary data.</text>
</comment>
<proteinExistence type="predicted"/>
<name>A0AAE1VRD9_9SOLA</name>
<dbReference type="Proteomes" id="UP001291623">
    <property type="component" value="Unassembled WGS sequence"/>
</dbReference>
<gene>
    <name evidence="1" type="ORF">RND71_013282</name>
</gene>
<sequence>MGSPAQNYIMFNNRKRKEKRRTRKGSQVGVAVERGTVRMAKLPGSSEITELIEDPACGQKHHNLKPIKKYCIEDDINKLFETMRLGIPIGV</sequence>
<reference evidence="1" key="1">
    <citation type="submission" date="2023-12" db="EMBL/GenBank/DDBJ databases">
        <title>Genome assembly of Anisodus tanguticus.</title>
        <authorList>
            <person name="Wang Y.-J."/>
        </authorList>
    </citation>
    <scope>NUCLEOTIDE SEQUENCE</scope>
    <source>
        <strain evidence="1">KB-2021</strain>
        <tissue evidence="1">Leaf</tissue>
    </source>
</reference>
<protein>
    <submittedName>
        <fullName evidence="1">Uncharacterized protein</fullName>
    </submittedName>
</protein>